<dbReference type="InterPro" id="IPR036736">
    <property type="entry name" value="ACP-like_sf"/>
</dbReference>
<evidence type="ECO:0000313" key="1">
    <source>
        <dbReference type="EMBL" id="EGH19071.1"/>
    </source>
</evidence>
<dbReference type="EMBL" id="ADWY01003554">
    <property type="protein sequence ID" value="EGH19071.1"/>
    <property type="molecule type" value="Genomic_DNA"/>
</dbReference>
<protein>
    <submittedName>
        <fullName evidence="1">Yersiniabactin non-ribosomal peptide synthetase</fullName>
    </submittedName>
</protein>
<sequence>LCLQSMHLMAWLNRFRRMGFKVTLRDLYDQPTLQGWQQLLG</sequence>
<dbReference type="AlphaFoldDB" id="F3CIH9"/>
<dbReference type="Gene3D" id="1.10.1200.10">
    <property type="entry name" value="ACP-like"/>
    <property type="match status" value="1"/>
</dbReference>
<dbReference type="Proteomes" id="UP000005466">
    <property type="component" value="Unassembled WGS sequence"/>
</dbReference>
<organism evidence="1 2">
    <name type="scientific">Pseudomonas savastanoi pv. glycinea str. race 4</name>
    <dbReference type="NCBI Taxonomy" id="875330"/>
    <lineage>
        <taxon>Bacteria</taxon>
        <taxon>Pseudomonadati</taxon>
        <taxon>Pseudomonadota</taxon>
        <taxon>Gammaproteobacteria</taxon>
        <taxon>Pseudomonadales</taxon>
        <taxon>Pseudomonadaceae</taxon>
        <taxon>Pseudomonas</taxon>
    </lineage>
</organism>
<feature type="non-terminal residue" evidence="1">
    <location>
        <position position="41"/>
    </location>
</feature>
<reference evidence="1 2" key="1">
    <citation type="journal article" date="2011" name="PLoS Pathog.">
        <title>Dynamic evolution of pathogenicity revealed by sequencing and comparative genomics of 19 Pseudomonas syringae isolates.</title>
        <authorList>
            <person name="Baltrus D.A."/>
            <person name="Nishimura M.T."/>
            <person name="Romanchuk A."/>
            <person name="Chang J.H."/>
            <person name="Mukhtar M.S."/>
            <person name="Cherkis K."/>
            <person name="Roach J."/>
            <person name="Grant S.R."/>
            <person name="Jones C.D."/>
            <person name="Dangl J.L."/>
        </authorList>
    </citation>
    <scope>NUCLEOTIDE SEQUENCE [LARGE SCALE GENOMIC DNA]</scope>
    <source>
        <strain evidence="2">race 4</strain>
    </source>
</reference>
<proteinExistence type="predicted"/>
<gene>
    <name evidence="1" type="ORF">Pgy4_39515</name>
</gene>
<name>F3CIH9_PSESG</name>
<feature type="non-terminal residue" evidence="1">
    <location>
        <position position="1"/>
    </location>
</feature>
<comment type="caution">
    <text evidence="1">The sequence shown here is derived from an EMBL/GenBank/DDBJ whole genome shotgun (WGS) entry which is preliminary data.</text>
</comment>
<accession>F3CIH9</accession>
<evidence type="ECO:0000313" key="2">
    <source>
        <dbReference type="Proteomes" id="UP000005466"/>
    </source>
</evidence>